<dbReference type="Gene3D" id="1.10.287.110">
    <property type="entry name" value="DnaJ domain"/>
    <property type="match status" value="1"/>
</dbReference>
<dbReference type="Proteomes" id="UP000051530">
    <property type="component" value="Unassembled WGS sequence"/>
</dbReference>
<protein>
    <submittedName>
        <fullName evidence="2">Zuotin, molecular chaperone (DnaJ superfamily)</fullName>
    </submittedName>
</protein>
<evidence type="ECO:0000313" key="3">
    <source>
        <dbReference type="Proteomes" id="UP000051530"/>
    </source>
</evidence>
<dbReference type="GO" id="GO:0051083">
    <property type="term" value="P:'de novo' cotranslational protein folding"/>
    <property type="evidence" value="ECO:0007669"/>
    <property type="project" value="InterPro"/>
</dbReference>
<gene>
    <name evidence="2" type="ORF">M153_2200030372</name>
</gene>
<dbReference type="InterPro" id="IPR036869">
    <property type="entry name" value="J_dom_sf"/>
</dbReference>
<dbReference type="GO" id="GO:0006450">
    <property type="term" value="P:regulation of translational fidelity"/>
    <property type="evidence" value="ECO:0007669"/>
    <property type="project" value="InterPro"/>
</dbReference>
<evidence type="ECO:0000313" key="2">
    <source>
        <dbReference type="EMBL" id="KRH95171.1"/>
    </source>
</evidence>
<dbReference type="OrthoDB" id="1690618at2759"/>
<dbReference type="PANTHER" id="PTHR43999:SF3">
    <property type="entry name" value="TRANSCRIPTION FACTOR MAMYB"/>
    <property type="match status" value="1"/>
</dbReference>
<dbReference type="InterPro" id="IPR001623">
    <property type="entry name" value="DnaJ_domain"/>
</dbReference>
<dbReference type="GO" id="GO:0030544">
    <property type="term" value="F:Hsp70 protein binding"/>
    <property type="evidence" value="ECO:0007669"/>
    <property type="project" value="InterPro"/>
</dbReference>
<dbReference type="VEuPathDB" id="MicrosporidiaDB:M153_2200030372"/>
<organism evidence="2 3">
    <name type="scientific">Pseudoloma neurophilia</name>
    <dbReference type="NCBI Taxonomy" id="146866"/>
    <lineage>
        <taxon>Eukaryota</taxon>
        <taxon>Fungi</taxon>
        <taxon>Fungi incertae sedis</taxon>
        <taxon>Microsporidia</taxon>
        <taxon>Pseudoloma</taxon>
    </lineage>
</organism>
<evidence type="ECO:0000259" key="1">
    <source>
        <dbReference type="PROSITE" id="PS50076"/>
    </source>
</evidence>
<dbReference type="EMBL" id="LGUB01000004">
    <property type="protein sequence ID" value="KRH95171.1"/>
    <property type="molecule type" value="Genomic_DNA"/>
</dbReference>
<feature type="domain" description="J" evidence="1">
    <location>
        <begin position="42"/>
        <end position="106"/>
    </location>
</feature>
<comment type="caution">
    <text evidence="2">The sequence shown here is derived from an EMBL/GenBank/DDBJ whole genome shotgun (WGS) entry which is preliminary data.</text>
</comment>
<dbReference type="PROSITE" id="PS50076">
    <property type="entry name" value="DNAJ_2"/>
    <property type="match status" value="1"/>
</dbReference>
<dbReference type="AlphaFoldDB" id="A0A0R0M139"/>
<name>A0A0R0M139_9MICR</name>
<keyword evidence="3" id="KW-1185">Reference proteome</keyword>
<dbReference type="PANTHER" id="PTHR43999">
    <property type="entry name" value="DNAJ HOMOLOG SUBFAMILY C MEMBER 2"/>
    <property type="match status" value="1"/>
</dbReference>
<accession>A0A0R0M139</accession>
<dbReference type="Pfam" id="PF21884">
    <property type="entry name" value="ZUO1-like_ZHD"/>
    <property type="match status" value="1"/>
</dbReference>
<proteinExistence type="predicted"/>
<dbReference type="GO" id="GO:0005829">
    <property type="term" value="C:cytosol"/>
    <property type="evidence" value="ECO:0007669"/>
    <property type="project" value="TreeGrafter"/>
</dbReference>
<reference evidence="2 3" key="1">
    <citation type="submission" date="2015-07" db="EMBL/GenBank/DDBJ databases">
        <title>The genome of Pseudoloma neurophilia, a relevant intracellular parasite of the zebrafish.</title>
        <authorList>
            <person name="Ndikumana S."/>
            <person name="Pelin A."/>
            <person name="Sanders J."/>
            <person name="Corradi N."/>
        </authorList>
    </citation>
    <scope>NUCLEOTIDE SEQUENCE [LARGE SCALE GENOMIC DNA]</scope>
    <source>
        <strain evidence="2 3">MK1</strain>
    </source>
</reference>
<dbReference type="SUPFAM" id="SSF46565">
    <property type="entry name" value="Chaperone J-domain"/>
    <property type="match status" value="1"/>
</dbReference>
<dbReference type="GO" id="GO:0043022">
    <property type="term" value="F:ribosome binding"/>
    <property type="evidence" value="ECO:0007669"/>
    <property type="project" value="InterPro"/>
</dbReference>
<dbReference type="InterPro" id="IPR044634">
    <property type="entry name" value="Zuotin/DnaJC2"/>
</dbReference>
<sequence>MSITLHADHERLKEEIERKRLEKTDILQRYKVSDLDDIKKIDLYFILDLPGYRFNDLPEKTLFKKYRERIVRYHPNKSDEKIFMALRDGYEILKKSYWKKKYDEYFLDEKIIENRVYSEEEFYEIFSDFFNNVSLFSKNKNIPSLGDKNTSKEKIKEFYAFWRNFESTRSFEFLSYTPNYHSLSEYAKQEHDQKLVKVKKDLFNEHVLKVREAAKICEINDPRFEREKIYVSPKLIVNGWTENDIILFERLKKKYTQGKNIDWKKFQQEFVSENKQKRTMRDFLIKNTQIERFQNDTNGNAQSSK</sequence>
<dbReference type="InterPro" id="IPR054076">
    <property type="entry name" value="ZUO1-like_ZHD"/>
</dbReference>